<sequence length="201" mass="22355">MTDRDWLDWHDDYDRPGSPLRERLLVVRRWIRQALDEGAESVVSLCAGQGRDLLPVLAEHPGRGRVRARLVELDERNVRLARANAPEGVEVVCVDAALTSAYLGAVPADLVIACGIFGNLGDDDVERTVTVLPQLCAPGATVIWTRHRREPDLVPSIRAWFEREGFEHVHLESGDGFCVGVHRYTGPPRGLEPGGRMFTFL</sequence>
<name>A0A918DGY3_9ACTN</name>
<comment type="caution">
    <text evidence="1">The sequence shown here is derived from an EMBL/GenBank/DDBJ whole genome shotgun (WGS) entry which is preliminary data.</text>
</comment>
<reference evidence="1" key="1">
    <citation type="journal article" date="2014" name="Int. J. Syst. Evol. Microbiol.">
        <title>Complete genome sequence of Corynebacterium casei LMG S-19264T (=DSM 44701T), isolated from a smear-ripened cheese.</title>
        <authorList>
            <consortium name="US DOE Joint Genome Institute (JGI-PGF)"/>
            <person name="Walter F."/>
            <person name="Albersmeier A."/>
            <person name="Kalinowski J."/>
            <person name="Ruckert C."/>
        </authorList>
    </citation>
    <scope>NUCLEOTIDE SEQUENCE</scope>
    <source>
        <strain evidence="1">CGMCC 4.7368</strain>
    </source>
</reference>
<dbReference type="Proteomes" id="UP000646523">
    <property type="component" value="Unassembled WGS sequence"/>
</dbReference>
<evidence type="ECO:0000313" key="2">
    <source>
        <dbReference type="Proteomes" id="UP000646523"/>
    </source>
</evidence>
<gene>
    <name evidence="1" type="ORF">GCM10012289_11930</name>
</gene>
<dbReference type="AlphaFoldDB" id="A0A918DGY3"/>
<proteinExistence type="predicted"/>
<dbReference type="SUPFAM" id="SSF53335">
    <property type="entry name" value="S-adenosyl-L-methionine-dependent methyltransferases"/>
    <property type="match status" value="1"/>
</dbReference>
<dbReference type="Gene3D" id="3.40.50.150">
    <property type="entry name" value="Vaccinia Virus protein VP39"/>
    <property type="match status" value="1"/>
</dbReference>
<evidence type="ECO:0008006" key="3">
    <source>
        <dbReference type="Google" id="ProtNLM"/>
    </source>
</evidence>
<evidence type="ECO:0000313" key="1">
    <source>
        <dbReference type="EMBL" id="GGO63867.1"/>
    </source>
</evidence>
<protein>
    <recommendedName>
        <fullName evidence="3">SAM-dependent methyltransferase</fullName>
    </recommendedName>
</protein>
<dbReference type="EMBL" id="BMNH01000002">
    <property type="protein sequence ID" value="GGO63867.1"/>
    <property type="molecule type" value="Genomic_DNA"/>
</dbReference>
<reference evidence="1" key="2">
    <citation type="submission" date="2020-09" db="EMBL/GenBank/DDBJ databases">
        <authorList>
            <person name="Sun Q."/>
            <person name="Zhou Y."/>
        </authorList>
    </citation>
    <scope>NUCLEOTIDE SEQUENCE</scope>
    <source>
        <strain evidence="1">CGMCC 4.7368</strain>
    </source>
</reference>
<dbReference type="RefSeq" id="WP_189122937.1">
    <property type="nucleotide sequence ID" value="NZ_BMNH01000002.1"/>
</dbReference>
<organism evidence="1 2">
    <name type="scientific">Nonomuraea cavernae</name>
    <dbReference type="NCBI Taxonomy" id="2045107"/>
    <lineage>
        <taxon>Bacteria</taxon>
        <taxon>Bacillati</taxon>
        <taxon>Actinomycetota</taxon>
        <taxon>Actinomycetes</taxon>
        <taxon>Streptosporangiales</taxon>
        <taxon>Streptosporangiaceae</taxon>
        <taxon>Nonomuraea</taxon>
    </lineage>
</organism>
<dbReference type="InterPro" id="IPR029063">
    <property type="entry name" value="SAM-dependent_MTases_sf"/>
</dbReference>
<accession>A0A918DGY3</accession>
<keyword evidence="2" id="KW-1185">Reference proteome</keyword>